<reference evidence="4" key="1">
    <citation type="journal article" date="2013" name="Science">
        <title>The Amborella genome and the evolution of flowering plants.</title>
        <authorList>
            <consortium name="Amborella Genome Project"/>
        </authorList>
    </citation>
    <scope>NUCLEOTIDE SEQUENCE [LARGE SCALE GENOMIC DNA]</scope>
</reference>
<keyword evidence="2" id="KW-0931">ER-Golgi transport</keyword>
<dbReference type="GO" id="GO:0030008">
    <property type="term" value="C:TRAPP complex"/>
    <property type="evidence" value="ECO:0007669"/>
    <property type="project" value="InterPro"/>
</dbReference>
<evidence type="ECO:0000313" key="3">
    <source>
        <dbReference type="EMBL" id="ERN05001.1"/>
    </source>
</evidence>
<name>U5CLJ1_AMBTC</name>
<accession>U5CLJ1</accession>
<dbReference type="GO" id="GO:0016192">
    <property type="term" value="P:vesicle-mediated transport"/>
    <property type="evidence" value="ECO:0007669"/>
    <property type="project" value="UniProtKB-KW"/>
</dbReference>
<dbReference type="HOGENOM" id="CLU_2870619_0_0_1"/>
<dbReference type="Pfam" id="PF04099">
    <property type="entry name" value="Sybindin"/>
    <property type="match status" value="1"/>
</dbReference>
<protein>
    <submittedName>
        <fullName evidence="3">Uncharacterized protein</fullName>
    </submittedName>
</protein>
<dbReference type="Proteomes" id="UP000017836">
    <property type="component" value="Unassembled WGS sequence"/>
</dbReference>
<evidence type="ECO:0000313" key="4">
    <source>
        <dbReference type="Proteomes" id="UP000017836"/>
    </source>
</evidence>
<evidence type="ECO:0000256" key="1">
    <source>
        <dbReference type="ARBA" id="ARBA00022448"/>
    </source>
</evidence>
<organism evidence="3 4">
    <name type="scientific">Amborella trichopoda</name>
    <dbReference type="NCBI Taxonomy" id="13333"/>
    <lineage>
        <taxon>Eukaryota</taxon>
        <taxon>Viridiplantae</taxon>
        <taxon>Streptophyta</taxon>
        <taxon>Embryophyta</taxon>
        <taxon>Tracheophyta</taxon>
        <taxon>Spermatophyta</taxon>
        <taxon>Magnoliopsida</taxon>
        <taxon>Amborellales</taxon>
        <taxon>Amborellaceae</taxon>
        <taxon>Amborella</taxon>
    </lineage>
</organism>
<feature type="non-terminal residue" evidence="3">
    <location>
        <position position="64"/>
    </location>
</feature>
<evidence type="ECO:0000256" key="2">
    <source>
        <dbReference type="ARBA" id="ARBA00022892"/>
    </source>
</evidence>
<dbReference type="AlphaFoldDB" id="U5CLJ1"/>
<dbReference type="eggNOG" id="KOG3368">
    <property type="taxonomic scope" value="Eukaryota"/>
</dbReference>
<dbReference type="STRING" id="13333.U5CLJ1"/>
<proteinExistence type="predicted"/>
<keyword evidence="4" id="KW-1185">Reference proteome</keyword>
<gene>
    <name evidence="3" type="ORF">AMTR_s04630p00007340</name>
</gene>
<dbReference type="InterPro" id="IPR007233">
    <property type="entry name" value="TRAPPC"/>
</dbReference>
<dbReference type="EMBL" id="KI394015">
    <property type="protein sequence ID" value="ERN05001.1"/>
    <property type="molecule type" value="Genomic_DNA"/>
</dbReference>
<keyword evidence="1" id="KW-0813">Transport</keyword>
<dbReference type="Gene3D" id="3.30.450.70">
    <property type="match status" value="1"/>
</dbReference>
<dbReference type="Gramene" id="ERN05001">
    <property type="protein sequence ID" value="ERN05001"/>
    <property type="gene ID" value="AMTR_s04630p00007340"/>
</dbReference>
<sequence>MFLYPSKSNRNGLCLFYREWLCPLKTLSPQQDHKLMFGLVFSFKSFTTKLDPSHKPENLTSLNQ</sequence>